<proteinExistence type="predicted"/>
<dbReference type="InterPro" id="IPR037207">
    <property type="entry name" value="Nuop51_4Fe4S-bd_sf"/>
</dbReference>
<feature type="domain" description="NADH-ubiquinone oxidoreductase 51kDa subunit iron-sulphur binding" evidence="1">
    <location>
        <begin position="60"/>
        <end position="105"/>
    </location>
</feature>
<reference evidence="2 3" key="1">
    <citation type="submission" date="2022-02" db="EMBL/GenBank/DDBJ databases">
        <title>Mesosutterella porci, a novel member of the family Sutterellaceae from pig feces.</title>
        <authorList>
            <person name="Wylensek D."/>
            <person name="Clavel T."/>
        </authorList>
    </citation>
    <scope>NUCLEOTIDE SEQUENCE [LARGE SCALE GENOMIC DNA]</scope>
    <source>
        <strain evidence="3">oilRF-744-wt-GAM-9</strain>
    </source>
</reference>
<name>A0ABS9MQC8_9BURK</name>
<dbReference type="RefSeq" id="WP_237978121.1">
    <property type="nucleotide sequence ID" value="NZ_JAKNCT010000003.1"/>
</dbReference>
<accession>A0ABS9MQC8</accession>
<keyword evidence="3" id="KW-1185">Reference proteome</keyword>
<evidence type="ECO:0000313" key="2">
    <source>
        <dbReference type="EMBL" id="MCG5030465.1"/>
    </source>
</evidence>
<evidence type="ECO:0000313" key="3">
    <source>
        <dbReference type="Proteomes" id="UP001297600"/>
    </source>
</evidence>
<dbReference type="InterPro" id="IPR009051">
    <property type="entry name" value="Helical_ferredxn"/>
</dbReference>
<dbReference type="SUPFAM" id="SSF140490">
    <property type="entry name" value="Nqo1C-terminal domain-like"/>
    <property type="match status" value="1"/>
</dbReference>
<dbReference type="SUPFAM" id="SSF46548">
    <property type="entry name" value="alpha-helical ferredoxin"/>
    <property type="match status" value="1"/>
</dbReference>
<dbReference type="Gene3D" id="1.10.1060.10">
    <property type="entry name" value="Alpha-helical ferredoxin"/>
    <property type="match status" value="1"/>
</dbReference>
<dbReference type="Proteomes" id="UP001297600">
    <property type="component" value="Unassembled WGS sequence"/>
</dbReference>
<dbReference type="SMART" id="SM00928">
    <property type="entry name" value="NADH_4Fe-4S"/>
    <property type="match status" value="1"/>
</dbReference>
<dbReference type="PANTHER" id="PTHR42783:SF3">
    <property type="entry name" value="GLUTAMATE SYNTHASE [NADPH] SMALL CHAIN-RELATED"/>
    <property type="match status" value="1"/>
</dbReference>
<dbReference type="EMBL" id="JAKNCT010000003">
    <property type="protein sequence ID" value="MCG5030465.1"/>
    <property type="molecule type" value="Genomic_DNA"/>
</dbReference>
<dbReference type="Gene3D" id="1.20.1440.230">
    <property type="entry name" value="NADH-ubiquinone oxidoreductase 51kDa subunit, iron-sulphur binding domain"/>
    <property type="match status" value="1"/>
</dbReference>
<organism evidence="2 3">
    <name type="scientific">Mesosutterella porci</name>
    <dbReference type="NCBI Taxonomy" id="2915351"/>
    <lineage>
        <taxon>Bacteria</taxon>
        <taxon>Pseudomonadati</taxon>
        <taxon>Pseudomonadota</taxon>
        <taxon>Betaproteobacteria</taxon>
        <taxon>Burkholderiales</taxon>
        <taxon>Sutterellaceae</taxon>
        <taxon>Mesosutterella</taxon>
    </lineage>
</organism>
<dbReference type="Pfam" id="PF10589">
    <property type="entry name" value="NADH_4Fe-4S"/>
    <property type="match status" value="1"/>
</dbReference>
<dbReference type="PANTHER" id="PTHR42783">
    <property type="entry name" value="GLUTAMATE SYNTHASE [NADPH] SMALL CHAIN"/>
    <property type="match status" value="1"/>
</dbReference>
<dbReference type="Pfam" id="PF14691">
    <property type="entry name" value="Fer4_20"/>
    <property type="match status" value="1"/>
</dbReference>
<dbReference type="PRINTS" id="PR00419">
    <property type="entry name" value="ADXRDTASE"/>
</dbReference>
<evidence type="ECO:0000259" key="1">
    <source>
        <dbReference type="SMART" id="SM00928"/>
    </source>
</evidence>
<gene>
    <name evidence="2" type="ORF">MAF45_03260</name>
</gene>
<protein>
    <submittedName>
        <fullName evidence="2">FAD-dependent oxidoreductase</fullName>
    </submittedName>
</protein>
<sequence length="671" mass="73487">MRKILYGVWKGVKYDNTQGGHAAPKDLPLDKINNFNPGNPIDALISNFGFLVFDESVSLAGILARYYSYVHEISCGRCTPCRTGSILIEMALRDAHAGRAAEVDWDHILESAEQMEQTSLCGIGRTTAVAMIGALTFFKDRLLAPAKPMKGDMYLTMTAKCIEACPAHVNIPRYIDYVRDGHPELAAGVLLHHYPLVSTCGRVCVKPCEKACNRNAVDAPVAIKEIKRYISDHSGMPISELFKGMDPMTDYTKARVAVVGAGPAGLNCAYHLLMMGYPVDIFDKDRQAGGMALRGIPPYRLPKGVLQKETDAIGELGGVWHFGQRLGRDFTVSSLFDDGYGAVFLGIGCAEGAYLGLPGEDTSMKGYRNGIDFLLDIETKVADGILPRIDGDVVVVGCGNVAMDCCRTARRIATGKVHVVYRRTEQDASADPDEIEAAREEGIEFHFLTNPVSILSEDGHVTGVKLTRMRQTERDARGRRGVKPIEGSEYDVSCSTLIAAIGQKVERNVLSEADGVLLDRRGNISVNSALATSRPGVFAGGDCASGPTILIEGLAKGQMAANSIDEYLSRGSVGFTPRTRMGEIIHDCRLLDDGADYTRILKRPRVETPHIPVSERNNFREVDLTISTEAAEHEAERCMRCYRMYAVVTPRPIPGNDTDRLYRRKPETEMK</sequence>
<dbReference type="Pfam" id="PF07992">
    <property type="entry name" value="Pyr_redox_2"/>
    <property type="match status" value="1"/>
</dbReference>
<dbReference type="InterPro" id="IPR019575">
    <property type="entry name" value="Nuop51_4Fe4S-bd"/>
</dbReference>
<dbReference type="InterPro" id="IPR036188">
    <property type="entry name" value="FAD/NAD-bd_sf"/>
</dbReference>
<comment type="caution">
    <text evidence="2">The sequence shown here is derived from an EMBL/GenBank/DDBJ whole genome shotgun (WGS) entry which is preliminary data.</text>
</comment>
<dbReference type="SUPFAM" id="SSF51971">
    <property type="entry name" value="Nucleotide-binding domain"/>
    <property type="match status" value="1"/>
</dbReference>
<dbReference type="InterPro" id="IPR028261">
    <property type="entry name" value="DPD_II"/>
</dbReference>
<dbReference type="Gene3D" id="3.50.50.60">
    <property type="entry name" value="FAD/NAD(P)-binding domain"/>
    <property type="match status" value="3"/>
</dbReference>
<dbReference type="InterPro" id="IPR023753">
    <property type="entry name" value="FAD/NAD-binding_dom"/>
</dbReference>